<dbReference type="EMBL" id="KY033529">
    <property type="protein sequence ID" value="ART65492.1"/>
    <property type="molecule type" value="Genomic_DNA"/>
</dbReference>
<comment type="subcellular location">
    <subcellularLocation>
        <location evidence="5">Mitochondrion</location>
    </subcellularLocation>
    <subcellularLocation>
        <location evidence="4">Plastid</location>
        <location evidence="4">Chloroplast</location>
    </subcellularLocation>
</comment>
<dbReference type="PANTHER" id="PTHR11741:SF0">
    <property type="entry name" value="ELONGATION FACTOR TS, MITOCHONDRIAL"/>
    <property type="match status" value="1"/>
</dbReference>
<dbReference type="Gene3D" id="3.30.479.20">
    <property type="entry name" value="Elongation factor Ts, dimerisation domain"/>
    <property type="match status" value="1"/>
</dbReference>
<dbReference type="GO" id="GO:0009507">
    <property type="term" value="C:chloroplast"/>
    <property type="evidence" value="ECO:0007669"/>
    <property type="project" value="UniProtKB-SubCell"/>
</dbReference>
<dbReference type="Gene3D" id="1.10.286.20">
    <property type="match status" value="1"/>
</dbReference>
<reference evidence="7" key="1">
    <citation type="journal article" date="2017" name="Sci. Rep.">
        <title>Origin and evolutionary history of freshwater Rhodophyta: further insights based on phylogenomic evidence.</title>
        <authorList>
            <person name="Nan F."/>
            <person name="Feng J."/>
            <person name="Lv J."/>
            <person name="Liu Q."/>
            <person name="Fang K."/>
            <person name="Gong C."/>
            <person name="Xie S."/>
        </authorList>
    </citation>
    <scope>NUCLEOTIDE SEQUENCE</scope>
</reference>
<keyword evidence="5" id="KW-0496">Mitochondrion</keyword>
<keyword evidence="2 4" id="KW-0251">Elongation factor</keyword>
<dbReference type="InterPro" id="IPR009060">
    <property type="entry name" value="UBA-like_sf"/>
</dbReference>
<evidence type="ECO:0000259" key="6">
    <source>
        <dbReference type="Pfam" id="PF00889"/>
    </source>
</evidence>
<dbReference type="GeneID" id="33350803"/>
<keyword evidence="3 4" id="KW-0648">Protein biosynthesis</keyword>
<dbReference type="SUPFAM" id="SSF54713">
    <property type="entry name" value="Elongation factor Ts (EF-Ts), dimerisation domain"/>
    <property type="match status" value="1"/>
</dbReference>
<keyword evidence="7" id="KW-0150">Chloroplast</keyword>
<dbReference type="FunFam" id="1.10.8.10:FF:000001">
    <property type="entry name" value="Elongation factor Ts"/>
    <property type="match status" value="1"/>
</dbReference>
<dbReference type="Gene3D" id="1.10.8.10">
    <property type="entry name" value="DNA helicase RuvA subunit, C-terminal domain"/>
    <property type="match status" value="1"/>
</dbReference>
<comment type="similarity">
    <text evidence="1 4">Belongs to the EF-Ts family.</text>
</comment>
<evidence type="ECO:0000256" key="3">
    <source>
        <dbReference type="ARBA" id="ARBA00022917"/>
    </source>
</evidence>
<evidence type="ECO:0000256" key="1">
    <source>
        <dbReference type="ARBA" id="ARBA00005532"/>
    </source>
</evidence>
<evidence type="ECO:0000256" key="2">
    <source>
        <dbReference type="ARBA" id="ARBA00022768"/>
    </source>
</evidence>
<name>A0A3G1I973_9FLOR</name>
<dbReference type="PANTHER" id="PTHR11741">
    <property type="entry name" value="ELONGATION FACTOR TS"/>
    <property type="match status" value="1"/>
</dbReference>
<dbReference type="GO" id="GO:0005739">
    <property type="term" value="C:mitochondrion"/>
    <property type="evidence" value="ECO:0007669"/>
    <property type="project" value="UniProtKB-SubCell"/>
</dbReference>
<geneLocation type="chloroplast" evidence="7"/>
<proteinExistence type="inferred from homology"/>
<dbReference type="Pfam" id="PF00889">
    <property type="entry name" value="EF_TS"/>
    <property type="match status" value="1"/>
</dbReference>
<dbReference type="HAMAP" id="MF_00050">
    <property type="entry name" value="EF_Ts"/>
    <property type="match status" value="1"/>
</dbReference>
<sequence length="222" mass="25186">MPIKISAQEVKELRLKTGAGMMDCKKALEESDGNIQIAIENLRKKGLSLANKKAHRTTTEGLINSYIHAGSKIGVMIEMNCETDFVARRIEFHELSKNIAMQIAACPSIEYITIEDIPVEVIDKEKRIEEGKKDLINKPLGIRSKIIEGRIQKRLEELSLMNQLFIRDTDISVQDLINKNIALLGENIKVRRFCRFILGDGLDKRFDNFAQEVKNTISDTTN</sequence>
<keyword evidence="7" id="KW-0934">Plastid</keyword>
<protein>
    <recommendedName>
        <fullName evidence="4 5">Multifunctional fusion protein</fullName>
    </recommendedName>
    <domain>
        <recommendedName>
            <fullName evidence="4">Elongation factor Ts, chloroplastic</fullName>
            <shortName evidence="4">EF-Ts</shortName>
        </recommendedName>
    </domain>
    <domain>
        <recommendedName>
            <fullName evidence="5">Elongation factor Ts, mitochondrial</fullName>
            <shortName evidence="5">EF-TsMt</shortName>
        </recommendedName>
    </domain>
</protein>
<dbReference type="InterPro" id="IPR036402">
    <property type="entry name" value="EF-Ts_dimer_sf"/>
</dbReference>
<feature type="domain" description="Translation elongation factor EFTs/EF1B dimerisation" evidence="6">
    <location>
        <begin position="51"/>
        <end position="199"/>
    </location>
</feature>
<dbReference type="InterPro" id="IPR001816">
    <property type="entry name" value="Transl_elong_EFTs/EF1B"/>
</dbReference>
<organism evidence="7">
    <name type="scientific">Sheathia arcuata</name>
    <dbReference type="NCBI Taxonomy" id="340433"/>
    <lineage>
        <taxon>Eukaryota</taxon>
        <taxon>Rhodophyta</taxon>
        <taxon>Florideophyceae</taxon>
        <taxon>Nemaliophycidae</taxon>
        <taxon>Batrachospermales</taxon>
        <taxon>Batrachospermaceae</taxon>
        <taxon>Sheathia</taxon>
    </lineage>
</organism>
<dbReference type="PROSITE" id="PS01127">
    <property type="entry name" value="EF_TS_2"/>
    <property type="match status" value="1"/>
</dbReference>
<evidence type="ECO:0000256" key="5">
    <source>
        <dbReference type="HAMAP-Rule" id="MF_03135"/>
    </source>
</evidence>
<dbReference type="InterPro" id="IPR014039">
    <property type="entry name" value="Transl_elong_EFTs/EF1B_dimer"/>
</dbReference>
<dbReference type="RefSeq" id="YP_009390129.1">
    <property type="nucleotide sequence ID" value="NC_035231.1"/>
</dbReference>
<dbReference type="GO" id="GO:0003746">
    <property type="term" value="F:translation elongation factor activity"/>
    <property type="evidence" value="ECO:0007669"/>
    <property type="project" value="UniProtKB-UniRule"/>
</dbReference>
<dbReference type="SUPFAM" id="SSF46934">
    <property type="entry name" value="UBA-like"/>
    <property type="match status" value="1"/>
</dbReference>
<accession>A0A3G1I973</accession>
<evidence type="ECO:0000313" key="7">
    <source>
        <dbReference type="EMBL" id="ART65492.1"/>
    </source>
</evidence>
<dbReference type="CDD" id="cd14275">
    <property type="entry name" value="UBA_EF-Ts"/>
    <property type="match status" value="1"/>
</dbReference>
<evidence type="ECO:0000256" key="4">
    <source>
        <dbReference type="HAMAP-Rule" id="MF_00050"/>
    </source>
</evidence>
<gene>
    <name evidence="4 7" type="primary">tsf</name>
</gene>
<comment type="function">
    <text evidence="4">Associates with the EF-Tu.GDP complex and induces the exchange of GDP to GTP. It remains bound to the aminoacyl-tRNA.EF-Tu.GTP complex up to the GTP hydrolysis stage on the ribosome.</text>
</comment>
<dbReference type="NCBIfam" id="TIGR00116">
    <property type="entry name" value="tsf"/>
    <property type="match status" value="1"/>
</dbReference>
<dbReference type="AlphaFoldDB" id="A0A3G1I973"/>
<dbReference type="InterPro" id="IPR018101">
    <property type="entry name" value="Transl_elong_Ts_CS"/>
</dbReference>
<dbReference type="PROSITE" id="PS01126">
    <property type="entry name" value="EF_TS_1"/>
    <property type="match status" value="1"/>
</dbReference>